<evidence type="ECO:0000259" key="2">
    <source>
        <dbReference type="Pfam" id="PF00149"/>
    </source>
</evidence>
<dbReference type="AlphaFoldDB" id="A0A7X8SK03"/>
<dbReference type="PANTHER" id="PTHR22953">
    <property type="entry name" value="ACID PHOSPHATASE RELATED"/>
    <property type="match status" value="1"/>
</dbReference>
<evidence type="ECO:0000256" key="1">
    <source>
        <dbReference type="ARBA" id="ARBA00022729"/>
    </source>
</evidence>
<dbReference type="PANTHER" id="PTHR22953:SF153">
    <property type="entry name" value="PURPLE ACID PHOSPHATASE"/>
    <property type="match status" value="1"/>
</dbReference>
<dbReference type="SUPFAM" id="SSF49363">
    <property type="entry name" value="Purple acid phosphatase, N-terminal domain"/>
    <property type="match status" value="1"/>
</dbReference>
<feature type="domain" description="Purple acid phosphatase N-terminal" evidence="3">
    <location>
        <begin position="40"/>
        <end position="143"/>
    </location>
</feature>
<dbReference type="Gene3D" id="2.60.40.380">
    <property type="entry name" value="Purple acid phosphatase-like, N-terminal"/>
    <property type="match status" value="1"/>
</dbReference>
<evidence type="ECO:0000259" key="3">
    <source>
        <dbReference type="Pfam" id="PF16656"/>
    </source>
</evidence>
<comment type="caution">
    <text evidence="4">The sequence shown here is derived from an EMBL/GenBank/DDBJ whole genome shotgun (WGS) entry which is preliminary data.</text>
</comment>
<dbReference type="InterPro" id="IPR039331">
    <property type="entry name" value="PAPs-like"/>
</dbReference>
<keyword evidence="1" id="KW-0732">Signal</keyword>
<protein>
    <submittedName>
        <fullName evidence="4">Metallophosphoesterase family protein</fullName>
    </submittedName>
</protein>
<dbReference type="EMBL" id="JABAIL010000003">
    <property type="protein sequence ID" value="NLR91665.1"/>
    <property type="molecule type" value="Genomic_DNA"/>
</dbReference>
<dbReference type="Pfam" id="PF00149">
    <property type="entry name" value="Metallophos"/>
    <property type="match status" value="1"/>
</dbReference>
<dbReference type="Proteomes" id="UP000585050">
    <property type="component" value="Unassembled WGS sequence"/>
</dbReference>
<dbReference type="GO" id="GO:0003993">
    <property type="term" value="F:acid phosphatase activity"/>
    <property type="evidence" value="ECO:0007669"/>
    <property type="project" value="InterPro"/>
</dbReference>
<name>A0A7X8SK03_9BACT</name>
<dbReference type="InterPro" id="IPR008963">
    <property type="entry name" value="Purple_acid_Pase-like_N"/>
</dbReference>
<dbReference type="InterPro" id="IPR015914">
    <property type="entry name" value="PAPs_N"/>
</dbReference>
<dbReference type="InterPro" id="IPR004843">
    <property type="entry name" value="Calcineurin-like_PHP"/>
</dbReference>
<dbReference type="InterPro" id="IPR029052">
    <property type="entry name" value="Metallo-depent_PP-like"/>
</dbReference>
<evidence type="ECO:0000313" key="5">
    <source>
        <dbReference type="Proteomes" id="UP000585050"/>
    </source>
</evidence>
<reference evidence="4 5" key="1">
    <citation type="submission" date="2020-04" db="EMBL/GenBank/DDBJ databases">
        <title>Flammeovirga sp. SR4, a novel species isolated from seawater.</title>
        <authorList>
            <person name="Wang X."/>
        </authorList>
    </citation>
    <scope>NUCLEOTIDE SEQUENCE [LARGE SCALE GENOMIC DNA]</scope>
    <source>
        <strain evidence="4 5">SR4</strain>
    </source>
</reference>
<accession>A0A7X8SK03</accession>
<dbReference type="GO" id="GO:0046872">
    <property type="term" value="F:metal ion binding"/>
    <property type="evidence" value="ECO:0007669"/>
    <property type="project" value="InterPro"/>
</dbReference>
<dbReference type="SUPFAM" id="SSF56300">
    <property type="entry name" value="Metallo-dependent phosphatases"/>
    <property type="match status" value="1"/>
</dbReference>
<dbReference type="Gene3D" id="3.60.21.10">
    <property type="match status" value="1"/>
</dbReference>
<organism evidence="4 5">
    <name type="scientific">Flammeovirga agarivorans</name>
    <dbReference type="NCBI Taxonomy" id="2726742"/>
    <lineage>
        <taxon>Bacteria</taxon>
        <taxon>Pseudomonadati</taxon>
        <taxon>Bacteroidota</taxon>
        <taxon>Cytophagia</taxon>
        <taxon>Cytophagales</taxon>
        <taxon>Flammeovirgaceae</taxon>
        <taxon>Flammeovirga</taxon>
    </lineage>
</organism>
<keyword evidence="5" id="KW-1185">Reference proteome</keyword>
<feature type="domain" description="Calcineurin-like phosphoesterase" evidence="2">
    <location>
        <begin position="167"/>
        <end position="340"/>
    </location>
</feature>
<sequence length="438" mass="50830">MKLCTLIFSLFLVVNVFGQHKHNHYKHRELHHWELPSKDPDRIVLTFNGNPATNRAVTWRTNEQIEKGYAQIALATMDLTFSKNAKQIEAKSRQFDLGLHTSNTPLIVHYHSVTFEDLEPDQYYVYRVGDGNENWSEWIQFKTAKKEYSPTQFVYFGDAQSNVLENWSRVVRTAYQTAPNASFAIHAGNFVDNAHNDNAWAKWFKAAGFIHSRWTTVPVVGSQEFESLYKNSPKQLSMLWKPQFTLPRETGISKRLHETVYSFDYQEVQIIVLNSNQQIEEQTKFLEEKLRSSQAKWNIVTFHHSIFSPTKREHFQLGNEQWQPILQKYNVDLVLNSHTQTYTRGHTPTNQDKELGTVYVTSVSGSEQNKLDTKKVKSFQANGYQLDQSGEQSQLFQVISIAGNTLKYVAYTVFGDEYDRMEITKDFSTNKKVIIESK</sequence>
<dbReference type="Pfam" id="PF16656">
    <property type="entry name" value="Pur_ac_phosph_N"/>
    <property type="match status" value="1"/>
</dbReference>
<gene>
    <name evidence="4" type="ORF">HGP29_10635</name>
</gene>
<dbReference type="RefSeq" id="WP_168882381.1">
    <property type="nucleotide sequence ID" value="NZ_JABAIL010000003.1"/>
</dbReference>
<proteinExistence type="predicted"/>
<evidence type="ECO:0000313" key="4">
    <source>
        <dbReference type="EMBL" id="NLR91665.1"/>
    </source>
</evidence>